<evidence type="ECO:0000313" key="1">
    <source>
        <dbReference type="EMBL" id="QOR70390.1"/>
    </source>
</evidence>
<accession>A0A7M1SS44</accession>
<dbReference type="GO" id="GO:0006355">
    <property type="term" value="P:regulation of DNA-templated transcription"/>
    <property type="evidence" value="ECO:0007669"/>
    <property type="project" value="InterPro"/>
</dbReference>
<protein>
    <submittedName>
        <fullName evidence="1">Ribbon-helix-helix protein, CopG family</fullName>
    </submittedName>
</protein>
<proteinExistence type="predicted"/>
<keyword evidence="2" id="KW-1185">Reference proteome</keyword>
<name>A0A7M1SS44_9MICO</name>
<organism evidence="1 2">
    <name type="scientific">Ruania alkalisoli</name>
    <dbReference type="NCBI Taxonomy" id="2779775"/>
    <lineage>
        <taxon>Bacteria</taxon>
        <taxon>Bacillati</taxon>
        <taxon>Actinomycetota</taxon>
        <taxon>Actinomycetes</taxon>
        <taxon>Micrococcales</taxon>
        <taxon>Ruaniaceae</taxon>
        <taxon>Ruania</taxon>
    </lineage>
</organism>
<dbReference type="AlphaFoldDB" id="A0A7M1SS44"/>
<dbReference type="RefSeq" id="WP_159618118.1">
    <property type="nucleotide sequence ID" value="NZ_CP063169.1"/>
</dbReference>
<dbReference type="KEGG" id="halt:IM660_17645"/>
<dbReference type="EMBL" id="CP063169">
    <property type="protein sequence ID" value="QOR70390.1"/>
    <property type="molecule type" value="Genomic_DNA"/>
</dbReference>
<sequence length="81" mass="9238">MKTAISLPDEEFERFERVAKRHAMNRSEFFRRAGERLADELEGTSELTRLADAAIEAAGQPAEDRLFLNAAREAASREVEW</sequence>
<reference evidence="1 2" key="1">
    <citation type="submission" date="2020-10" db="EMBL/GenBank/DDBJ databases">
        <title>Haloactinobacterium sp. RN3S43, a bacterium isolated from saline soil.</title>
        <authorList>
            <person name="Sun J.-Q."/>
        </authorList>
    </citation>
    <scope>NUCLEOTIDE SEQUENCE [LARGE SCALE GENOMIC DNA]</scope>
    <source>
        <strain evidence="1 2">RN3S43</strain>
    </source>
</reference>
<evidence type="ECO:0000313" key="2">
    <source>
        <dbReference type="Proteomes" id="UP000593758"/>
    </source>
</evidence>
<dbReference type="Gene3D" id="1.10.1220.10">
    <property type="entry name" value="Met repressor-like"/>
    <property type="match status" value="1"/>
</dbReference>
<dbReference type="InterPro" id="IPR013321">
    <property type="entry name" value="Arc_rbn_hlx_hlx"/>
</dbReference>
<gene>
    <name evidence="1" type="ORF">IM660_17645</name>
</gene>
<dbReference type="Proteomes" id="UP000593758">
    <property type="component" value="Chromosome"/>
</dbReference>